<organism evidence="1 2">
    <name type="scientific">Allorhodopirellula solitaria</name>
    <dbReference type="NCBI Taxonomy" id="2527987"/>
    <lineage>
        <taxon>Bacteria</taxon>
        <taxon>Pseudomonadati</taxon>
        <taxon>Planctomycetota</taxon>
        <taxon>Planctomycetia</taxon>
        <taxon>Pirellulales</taxon>
        <taxon>Pirellulaceae</taxon>
        <taxon>Allorhodopirellula</taxon>
    </lineage>
</organism>
<dbReference type="AlphaFoldDB" id="A0A5C5WNI9"/>
<dbReference type="RefSeq" id="WP_146394315.1">
    <property type="nucleotide sequence ID" value="NZ_SJPK01000045.1"/>
</dbReference>
<name>A0A5C5WNI9_9BACT</name>
<comment type="caution">
    <text evidence="1">The sequence shown here is derived from an EMBL/GenBank/DDBJ whole genome shotgun (WGS) entry which is preliminary data.</text>
</comment>
<accession>A0A5C5WNI9</accession>
<sequence length="310" mass="34332">MAFPGFFPPLELCGKDVGAKAGEFDRHSFTDGGSYDNTLLVGLSEVSRTEELYRIPAFQSLTLADEQAQAKLRQIVASGQDPDVEERVWLNCELASAALRRANGKPCIQSGPNELDEILVSDAGASFKVRPDGRAGGLLNTALWSTDILMDRVNQLESGSFEDTAGLLFFPITRLVRESDDSTAPHPEIQRQAALIRTDMDRFSELEISSLIQHGYCVARQVFRESGGELSKDLPDNPPWDPLGNQFDLRQSKDRTVEDAQQVLPAARILQRSSARRTSARQSYVLTTINSLSIAFPSTSQSRWSWSKRP</sequence>
<keyword evidence="2" id="KW-1185">Reference proteome</keyword>
<dbReference type="EMBL" id="SJPK01000045">
    <property type="protein sequence ID" value="TWT51659.1"/>
    <property type="molecule type" value="Genomic_DNA"/>
</dbReference>
<protein>
    <submittedName>
        <fullName evidence="1">Uncharacterized protein</fullName>
    </submittedName>
</protein>
<evidence type="ECO:0000313" key="1">
    <source>
        <dbReference type="EMBL" id="TWT51659.1"/>
    </source>
</evidence>
<gene>
    <name evidence="1" type="ORF">CA85_52290</name>
</gene>
<evidence type="ECO:0000313" key="2">
    <source>
        <dbReference type="Proteomes" id="UP000318053"/>
    </source>
</evidence>
<dbReference type="OrthoDB" id="9813090at2"/>
<proteinExistence type="predicted"/>
<reference evidence="1 2" key="1">
    <citation type="submission" date="2019-02" db="EMBL/GenBank/DDBJ databases">
        <title>Deep-cultivation of Planctomycetes and their phenomic and genomic characterization uncovers novel biology.</title>
        <authorList>
            <person name="Wiegand S."/>
            <person name="Jogler M."/>
            <person name="Boedeker C."/>
            <person name="Pinto D."/>
            <person name="Vollmers J."/>
            <person name="Rivas-Marin E."/>
            <person name="Kohn T."/>
            <person name="Peeters S.H."/>
            <person name="Heuer A."/>
            <person name="Rast P."/>
            <person name="Oberbeckmann S."/>
            <person name="Bunk B."/>
            <person name="Jeske O."/>
            <person name="Meyerdierks A."/>
            <person name="Storesund J.E."/>
            <person name="Kallscheuer N."/>
            <person name="Luecker S."/>
            <person name="Lage O.M."/>
            <person name="Pohl T."/>
            <person name="Merkel B.J."/>
            <person name="Hornburger P."/>
            <person name="Mueller R.-W."/>
            <person name="Bruemmer F."/>
            <person name="Labrenz M."/>
            <person name="Spormann A.M."/>
            <person name="Op Den Camp H."/>
            <person name="Overmann J."/>
            <person name="Amann R."/>
            <person name="Jetten M.S.M."/>
            <person name="Mascher T."/>
            <person name="Medema M.H."/>
            <person name="Devos D.P."/>
            <person name="Kaster A.-K."/>
            <person name="Ovreas L."/>
            <person name="Rohde M."/>
            <person name="Galperin M.Y."/>
            <person name="Jogler C."/>
        </authorList>
    </citation>
    <scope>NUCLEOTIDE SEQUENCE [LARGE SCALE GENOMIC DNA]</scope>
    <source>
        <strain evidence="1 2">CA85</strain>
    </source>
</reference>
<dbReference type="Proteomes" id="UP000318053">
    <property type="component" value="Unassembled WGS sequence"/>
</dbReference>